<keyword evidence="3 5" id="KW-0597">Phosphoprotein</keyword>
<evidence type="ECO:0000256" key="1">
    <source>
        <dbReference type="ARBA" id="ARBA00000085"/>
    </source>
</evidence>
<dbReference type="InterPro" id="IPR001789">
    <property type="entry name" value="Sig_transdc_resp-reg_receiver"/>
</dbReference>
<feature type="region of interest" description="Disordered" evidence="6">
    <location>
        <begin position="311"/>
        <end position="349"/>
    </location>
</feature>
<proteinExistence type="predicted"/>
<dbReference type="InterPro" id="IPR011006">
    <property type="entry name" value="CheY-like_superfamily"/>
</dbReference>
<keyword evidence="9" id="KW-1185">Reference proteome</keyword>
<dbReference type="Gene3D" id="3.30.450.20">
    <property type="entry name" value="PAS domain"/>
    <property type="match status" value="1"/>
</dbReference>
<dbReference type="SMART" id="SM00448">
    <property type="entry name" value="REC"/>
    <property type="match status" value="1"/>
</dbReference>
<dbReference type="SUPFAM" id="SSF55785">
    <property type="entry name" value="PYP-like sensor domain (PAS domain)"/>
    <property type="match status" value="1"/>
</dbReference>
<dbReference type="SUPFAM" id="SSF52172">
    <property type="entry name" value="CheY-like"/>
    <property type="match status" value="1"/>
</dbReference>
<dbReference type="InterPro" id="IPR036097">
    <property type="entry name" value="HisK_dim/P_sf"/>
</dbReference>
<dbReference type="SMART" id="SM00388">
    <property type="entry name" value="HisKA"/>
    <property type="match status" value="1"/>
</dbReference>
<evidence type="ECO:0000313" key="9">
    <source>
        <dbReference type="Proteomes" id="UP001143509"/>
    </source>
</evidence>
<dbReference type="CDD" id="cd00082">
    <property type="entry name" value="HisKA"/>
    <property type="match status" value="1"/>
</dbReference>
<feature type="compositionally biased region" description="Polar residues" evidence="6">
    <location>
        <begin position="331"/>
        <end position="343"/>
    </location>
</feature>
<dbReference type="InterPro" id="IPR035965">
    <property type="entry name" value="PAS-like_dom_sf"/>
</dbReference>
<gene>
    <name evidence="8" type="ORF">GCM10017620_11180</name>
</gene>
<dbReference type="PANTHER" id="PTHR45339:SF1">
    <property type="entry name" value="HYBRID SIGNAL TRANSDUCTION HISTIDINE KINASE J"/>
    <property type="match status" value="1"/>
</dbReference>
<dbReference type="SUPFAM" id="SSF47384">
    <property type="entry name" value="Homodimeric domain of signal transducing histidine kinase"/>
    <property type="match status" value="1"/>
</dbReference>
<reference evidence="8" key="2">
    <citation type="submission" date="2023-01" db="EMBL/GenBank/DDBJ databases">
        <authorList>
            <person name="Sun Q."/>
            <person name="Evtushenko L."/>
        </authorList>
    </citation>
    <scope>NUCLEOTIDE SEQUENCE</scope>
    <source>
        <strain evidence="8">VKM B-1499</strain>
    </source>
</reference>
<evidence type="ECO:0000313" key="8">
    <source>
        <dbReference type="EMBL" id="GLK48145.1"/>
    </source>
</evidence>
<dbReference type="PANTHER" id="PTHR45339">
    <property type="entry name" value="HYBRID SIGNAL TRANSDUCTION HISTIDINE KINASE J"/>
    <property type="match status" value="1"/>
</dbReference>
<dbReference type="InterPro" id="IPR003661">
    <property type="entry name" value="HisK_dim/P_dom"/>
</dbReference>
<dbReference type="RefSeq" id="WP_271164390.1">
    <property type="nucleotide sequence ID" value="NZ_BSFD01000002.1"/>
</dbReference>
<feature type="modified residue" description="4-aspartylphosphate" evidence="5">
    <location>
        <position position="404"/>
    </location>
</feature>
<comment type="catalytic activity">
    <reaction evidence="1">
        <text>ATP + protein L-histidine = ADP + protein N-phospho-L-histidine.</text>
        <dbReference type="EC" id="2.7.13.3"/>
    </reaction>
</comment>
<evidence type="ECO:0000256" key="5">
    <source>
        <dbReference type="PROSITE-ProRule" id="PRU00169"/>
    </source>
</evidence>
<keyword evidence="4" id="KW-0902">Two-component regulatory system</keyword>
<dbReference type="EMBL" id="BSFD01000002">
    <property type="protein sequence ID" value="GLK48145.1"/>
    <property type="molecule type" value="Genomic_DNA"/>
</dbReference>
<name>A0ABQ5T5U3_9CAUL</name>
<dbReference type="Pfam" id="PF00072">
    <property type="entry name" value="Response_reg"/>
    <property type="match status" value="1"/>
</dbReference>
<dbReference type="InterPro" id="IPR000014">
    <property type="entry name" value="PAS"/>
</dbReference>
<reference evidence="8" key="1">
    <citation type="journal article" date="2014" name="Int. J. Syst. Evol. Microbiol.">
        <title>Complete genome of a new Firmicutes species belonging to the dominant human colonic microbiota ('Ruminococcus bicirculans') reveals two chromosomes and a selective capacity to utilize plant glucans.</title>
        <authorList>
            <consortium name="NISC Comparative Sequencing Program"/>
            <person name="Wegmann U."/>
            <person name="Louis P."/>
            <person name="Goesmann A."/>
            <person name="Henrissat B."/>
            <person name="Duncan S.H."/>
            <person name="Flint H.J."/>
        </authorList>
    </citation>
    <scope>NUCLEOTIDE SEQUENCE</scope>
    <source>
        <strain evidence="8">VKM B-1499</strain>
    </source>
</reference>
<sequence length="488" mass="52121">MIDVQKGRAVPMQDWDDLRRPIWLFDPASRRGVYANPAALELWEADSLEALLARDFGQLSPAAEARVERLARETADGAAVCEQWTFYPNGHPVSVSAVISTYHLEDGTPVLLLEASPLVADGDENRATEALRHTSTLISLFDTEGGPIFSNPAAFAAYGAADRFSARFAEPDRAQPLLDAALAGNAVSDVCQVVTRGGLRWHQLDVRTTTDPATGQIAVLLDEHDVTARIQAEKARAAAEQKAAMAEARQAFLTDMSHELRTPLNTVIGFSDLLATTHLDPEQAARVASINEAGQRLLSVVNEMIEQSVRNADEADEGASPPETLEPLPPASSSVSGRASTLASRGSEGRLGGSRVLYVDDHDCNRALVVAVLDAQGIVCATAENGAEGLEAARTGDWDLILMDIQMPVMDGVSATRAIRALPGHRGAVPIVALTANTLAEQKTEYAAAGMDGCMAKPINIVELTHMVLSWIGSDWRRTEAPLIAAVA</sequence>
<evidence type="ECO:0000256" key="3">
    <source>
        <dbReference type="ARBA" id="ARBA00022553"/>
    </source>
</evidence>
<evidence type="ECO:0000256" key="4">
    <source>
        <dbReference type="ARBA" id="ARBA00023012"/>
    </source>
</evidence>
<dbReference type="Pfam" id="PF00512">
    <property type="entry name" value="HisKA"/>
    <property type="match status" value="1"/>
</dbReference>
<organism evidence="8 9">
    <name type="scientific">Brevundimonas intermedia</name>
    <dbReference type="NCBI Taxonomy" id="74315"/>
    <lineage>
        <taxon>Bacteria</taxon>
        <taxon>Pseudomonadati</taxon>
        <taxon>Pseudomonadota</taxon>
        <taxon>Alphaproteobacteria</taxon>
        <taxon>Caulobacterales</taxon>
        <taxon>Caulobacteraceae</taxon>
        <taxon>Brevundimonas</taxon>
    </lineage>
</organism>
<dbReference type="Pfam" id="PF13188">
    <property type="entry name" value="PAS_8"/>
    <property type="match status" value="1"/>
</dbReference>
<accession>A0ABQ5T5U3</accession>
<dbReference type="Gene3D" id="1.10.287.130">
    <property type="match status" value="1"/>
</dbReference>
<comment type="caution">
    <text evidence="8">The sequence shown here is derived from an EMBL/GenBank/DDBJ whole genome shotgun (WGS) entry which is preliminary data.</text>
</comment>
<protein>
    <recommendedName>
        <fullName evidence="2">histidine kinase</fullName>
        <ecNumber evidence="2">2.7.13.3</ecNumber>
    </recommendedName>
</protein>
<feature type="domain" description="Response regulatory" evidence="7">
    <location>
        <begin position="355"/>
        <end position="472"/>
    </location>
</feature>
<evidence type="ECO:0000259" key="7">
    <source>
        <dbReference type="PROSITE" id="PS50110"/>
    </source>
</evidence>
<dbReference type="EC" id="2.7.13.3" evidence="2"/>
<evidence type="ECO:0000256" key="2">
    <source>
        <dbReference type="ARBA" id="ARBA00012438"/>
    </source>
</evidence>
<evidence type="ECO:0000256" key="6">
    <source>
        <dbReference type="SAM" id="MobiDB-lite"/>
    </source>
</evidence>
<dbReference type="PROSITE" id="PS50110">
    <property type="entry name" value="RESPONSE_REGULATORY"/>
    <property type="match status" value="1"/>
</dbReference>
<dbReference type="Proteomes" id="UP001143509">
    <property type="component" value="Unassembled WGS sequence"/>
</dbReference>
<dbReference type="Gene3D" id="3.40.50.2300">
    <property type="match status" value="1"/>
</dbReference>
<dbReference type="CDD" id="cd17546">
    <property type="entry name" value="REC_hyHK_CKI1_RcsC-like"/>
    <property type="match status" value="1"/>
</dbReference>